<name>A0A0C2VRZ9_9BACL</name>
<keyword evidence="2" id="KW-1185">Reference proteome</keyword>
<dbReference type="AlphaFoldDB" id="A0A0C2VRZ9"/>
<evidence type="ECO:0000313" key="1">
    <source>
        <dbReference type="EMBL" id="KIL46768.1"/>
    </source>
</evidence>
<gene>
    <name evidence="1" type="ORF">KP78_18860</name>
</gene>
<dbReference type="Proteomes" id="UP000031938">
    <property type="component" value="Unassembled WGS sequence"/>
</dbReference>
<reference evidence="1 2" key="1">
    <citation type="submission" date="2015-01" db="EMBL/GenBank/DDBJ databases">
        <title>Genome sequencing of Jeotgalibacillus soli.</title>
        <authorList>
            <person name="Goh K.M."/>
            <person name="Chan K.-G."/>
            <person name="Yaakop A.S."/>
            <person name="Ee R."/>
            <person name="Gan H.M."/>
            <person name="Chan C.S."/>
        </authorList>
    </citation>
    <scope>NUCLEOTIDE SEQUENCE [LARGE SCALE GENOMIC DNA]</scope>
    <source>
        <strain evidence="1 2">P9</strain>
    </source>
</reference>
<organism evidence="1 2">
    <name type="scientific">Jeotgalibacillus soli</name>
    <dbReference type="NCBI Taxonomy" id="889306"/>
    <lineage>
        <taxon>Bacteria</taxon>
        <taxon>Bacillati</taxon>
        <taxon>Bacillota</taxon>
        <taxon>Bacilli</taxon>
        <taxon>Bacillales</taxon>
        <taxon>Caryophanaceae</taxon>
        <taxon>Jeotgalibacillus</taxon>
    </lineage>
</organism>
<protein>
    <submittedName>
        <fullName evidence="1">Uncharacterized protein</fullName>
    </submittedName>
</protein>
<comment type="caution">
    <text evidence="1">The sequence shown here is derived from an EMBL/GenBank/DDBJ whole genome shotgun (WGS) entry which is preliminary data.</text>
</comment>
<sequence>MQMHLLEYHLSRFNPQESHVSVPINAVQKSTMDFNIAYLLN</sequence>
<evidence type="ECO:0000313" key="2">
    <source>
        <dbReference type="Proteomes" id="UP000031938"/>
    </source>
</evidence>
<proteinExistence type="predicted"/>
<dbReference type="PATRIC" id="fig|889306.3.peg.1901"/>
<accession>A0A0C2VRZ9</accession>
<dbReference type="EMBL" id="JXRP01000016">
    <property type="protein sequence ID" value="KIL46768.1"/>
    <property type="molecule type" value="Genomic_DNA"/>
</dbReference>